<evidence type="ECO:0000313" key="5">
    <source>
        <dbReference type="Proteomes" id="UP000017246"/>
    </source>
</evidence>
<protein>
    <submittedName>
        <fullName evidence="4">Heat shock protein 70</fullName>
    </submittedName>
</protein>
<evidence type="ECO:0000256" key="1">
    <source>
        <dbReference type="ARBA" id="ARBA00007381"/>
    </source>
</evidence>
<keyword evidence="4" id="KW-0346">Stress response</keyword>
<keyword evidence="5" id="KW-1185">Reference proteome</keyword>
<dbReference type="InterPro" id="IPR043129">
    <property type="entry name" value="ATPase_NBD"/>
</dbReference>
<reference evidence="4" key="2">
    <citation type="submission" date="2015-11" db="EMBL/GenBank/DDBJ databases">
        <authorList>
            <person name="Zhang Y."/>
            <person name="Guo Z."/>
        </authorList>
    </citation>
    <scope>NUCLEOTIDE SEQUENCE</scope>
</reference>
<dbReference type="STRING" id="6211.A0A0S4MP85"/>
<name>A0A0S4MP85_ECHMU</name>
<dbReference type="PANTHER" id="PTHR19375">
    <property type="entry name" value="HEAT SHOCK PROTEIN 70KDA"/>
    <property type="match status" value="1"/>
</dbReference>
<dbReference type="SUPFAM" id="SSF53067">
    <property type="entry name" value="Actin-like ATPase domain"/>
    <property type="match status" value="1"/>
</dbReference>
<dbReference type="GO" id="GO:0140662">
    <property type="term" value="F:ATP-dependent protein folding chaperone"/>
    <property type="evidence" value="ECO:0007669"/>
    <property type="project" value="InterPro"/>
</dbReference>
<keyword evidence="3" id="KW-0067">ATP-binding</keyword>
<sequence length="191" mass="20743">MPCEAAKRMLNWTVLPKVCIELLFEAIDCSAALTMYGFERLYTDLFNRTVDPVKKALSDERLDKANVDETVCGRDLNKSINTGEAVACDAVLLVAEVTGEGSEAAENLMLLEVTSPNTSRCSNSVDRGHNTGVSTGCRGSFADMPGCLVDQLAAMMLMGVVPPWLHLHRHRRATRQAGPVLSGWMSLLSSP</sequence>
<evidence type="ECO:0000313" key="4">
    <source>
        <dbReference type="EMBL" id="CUT99876.1"/>
    </source>
</evidence>
<evidence type="ECO:0000256" key="3">
    <source>
        <dbReference type="ARBA" id="ARBA00022840"/>
    </source>
</evidence>
<accession>A0A0S4MP85</accession>
<keyword evidence="2" id="KW-0547">Nucleotide-binding</keyword>
<reference evidence="4" key="1">
    <citation type="journal article" date="2013" name="Nature">
        <title>The genomes of four tapeworm species reveal adaptations to parasitism.</title>
        <authorList>
            <person name="Tsai I.J."/>
            <person name="Zarowiecki M."/>
            <person name="Holroyd N."/>
            <person name="Garciarrubio A."/>
            <person name="Sanchez-Flores A."/>
            <person name="Brooks K.L."/>
            <person name="Tracey A."/>
            <person name="Bobes R.J."/>
            <person name="Fragoso G."/>
            <person name="Sciutto E."/>
            <person name="Aslett M."/>
            <person name="Beasley H."/>
            <person name="Bennett H.M."/>
            <person name="Cai J."/>
            <person name="Camicia F."/>
            <person name="Clark R."/>
            <person name="Cucher M."/>
            <person name="De Silva N."/>
            <person name="Day T.A."/>
            <person name="Deplazes P."/>
            <person name="Estrada K."/>
            <person name="Fernandez C."/>
            <person name="Holland P.W."/>
            <person name="Hou J."/>
            <person name="Hu S."/>
            <person name="Huckvale T."/>
            <person name="Hung S.S."/>
            <person name="Kamenetzky L."/>
            <person name="Keane J.A."/>
            <person name="Kiss F."/>
            <person name="Koziol U."/>
            <person name="Lambert O."/>
            <person name="Liu K."/>
            <person name="Luo X."/>
            <person name="Luo Y."/>
            <person name="Macchiaroli N."/>
            <person name="Nichol S."/>
            <person name="Paps J."/>
            <person name="Parkinson J."/>
            <person name="Pouchkina-Stantcheva N."/>
            <person name="Riddiford N."/>
            <person name="Rosenzvit M."/>
            <person name="Salinas G."/>
            <person name="Wasmuth J.D."/>
            <person name="Zamanian M."/>
            <person name="Zheng Y."/>
            <person name="Cai X."/>
            <person name="Soberon X."/>
            <person name="Olson P.D."/>
            <person name="Laclette J.P."/>
            <person name="Brehm K."/>
            <person name="Berriman M."/>
            <person name="Garciarrubio A."/>
            <person name="Bobes R.J."/>
            <person name="Fragoso G."/>
            <person name="Sanchez-Flores A."/>
            <person name="Estrada K."/>
            <person name="Cevallos M.A."/>
            <person name="Morett E."/>
            <person name="Gonzalez V."/>
            <person name="Portillo T."/>
            <person name="Ochoa-Leyva A."/>
            <person name="Jose M.V."/>
            <person name="Sciutto E."/>
            <person name="Landa A."/>
            <person name="Jimenez L."/>
            <person name="Valdes V."/>
            <person name="Carrero J.C."/>
            <person name="Larralde C."/>
            <person name="Morales-Montor J."/>
            <person name="Limon-Lason J."/>
            <person name="Soberon X."/>
            <person name="Laclette J.P."/>
        </authorList>
    </citation>
    <scope>NUCLEOTIDE SEQUENCE [LARGE SCALE GENOMIC DNA]</scope>
</reference>
<dbReference type="EMBL" id="LN902850">
    <property type="protein sequence ID" value="CUT99876.1"/>
    <property type="molecule type" value="Genomic_DNA"/>
</dbReference>
<dbReference type="OrthoDB" id="8059794at2759"/>
<dbReference type="GO" id="GO:0005524">
    <property type="term" value="F:ATP binding"/>
    <property type="evidence" value="ECO:0007669"/>
    <property type="project" value="UniProtKB-KW"/>
</dbReference>
<dbReference type="AlphaFoldDB" id="A0A0S4MP85"/>
<proteinExistence type="inferred from homology"/>
<dbReference type="Proteomes" id="UP000017246">
    <property type="component" value="Unassembled WGS sequence"/>
</dbReference>
<dbReference type="InterPro" id="IPR013126">
    <property type="entry name" value="Hsp_70_fam"/>
</dbReference>
<comment type="similarity">
    <text evidence="1">Belongs to the heat shock protein 70 family.</text>
</comment>
<dbReference type="Pfam" id="PF00012">
    <property type="entry name" value="HSP70"/>
    <property type="match status" value="1"/>
</dbReference>
<organism evidence="4 5">
    <name type="scientific">Echinococcus multilocularis</name>
    <name type="common">Fox tapeworm</name>
    <dbReference type="NCBI Taxonomy" id="6211"/>
    <lineage>
        <taxon>Eukaryota</taxon>
        <taxon>Metazoa</taxon>
        <taxon>Spiralia</taxon>
        <taxon>Lophotrochozoa</taxon>
        <taxon>Platyhelminthes</taxon>
        <taxon>Cestoda</taxon>
        <taxon>Eucestoda</taxon>
        <taxon>Cyclophyllidea</taxon>
        <taxon>Taeniidae</taxon>
        <taxon>Echinococcus</taxon>
    </lineage>
</organism>
<evidence type="ECO:0000256" key="2">
    <source>
        <dbReference type="ARBA" id="ARBA00022741"/>
    </source>
</evidence>